<gene>
    <name evidence="8" type="ORF">BJ875DRAFT_535993</name>
</gene>
<organism evidence="8 9">
    <name type="scientific">Amylocarpus encephaloides</name>
    <dbReference type="NCBI Taxonomy" id="45428"/>
    <lineage>
        <taxon>Eukaryota</taxon>
        <taxon>Fungi</taxon>
        <taxon>Dikarya</taxon>
        <taxon>Ascomycota</taxon>
        <taxon>Pezizomycotina</taxon>
        <taxon>Leotiomycetes</taxon>
        <taxon>Helotiales</taxon>
        <taxon>Helotiales incertae sedis</taxon>
        <taxon>Amylocarpus</taxon>
    </lineage>
</organism>
<dbReference type="SUPFAM" id="SSF51735">
    <property type="entry name" value="NAD(P)-binding Rossmann-fold domains"/>
    <property type="match status" value="1"/>
</dbReference>
<dbReference type="Gene3D" id="3.40.50.720">
    <property type="entry name" value="NAD(P)-binding Rossmann-like Domain"/>
    <property type="match status" value="1"/>
</dbReference>
<dbReference type="OrthoDB" id="73846at2759"/>
<sequence length="354" mass="38997">MMAPLAKAGRIHILGVGNLGRLFAHALAAQPNPPPITLLLHRESLQREWDSANRQISLTIDDIPQTSSNYAVELINHASPPQELISNLILTTKATKTYSAVSSIKSRLDESSTILFTQNGMGIIPMLTNSLFPDVSTRPSYLSSITSHGLYSTAPFTSVVAGRASMLVSPVDSPPKEPPSSHYLRNQVVSSDLLNAKAVTPEEFTLLQLEKLVINSILNPLTTLFRLKNGPLLTHPPILSLARLLLSEVSQILSLLPEIRSLDLSPSSQFLELDLAHRFSPEELEIRVLDVAERTAGNTSSMLQDAMAHKETEIEYINGYFVRRGREVGVDVHFNEMVVEMMEGCLGVLVERLY</sequence>
<dbReference type="PANTHER" id="PTHR43765">
    <property type="entry name" value="2-DEHYDROPANTOATE 2-REDUCTASE-RELATED"/>
    <property type="match status" value="1"/>
</dbReference>
<dbReference type="Pfam" id="PF02558">
    <property type="entry name" value="ApbA"/>
    <property type="match status" value="1"/>
</dbReference>
<protein>
    <recommendedName>
        <fullName evidence="2">2-dehydropantoate 2-reductase</fullName>
        <ecNumber evidence="2">1.1.1.169</ecNumber>
    </recommendedName>
    <alternativeName>
        <fullName evidence="5">Ketopantoate reductase</fullName>
    </alternativeName>
</protein>
<evidence type="ECO:0000256" key="2">
    <source>
        <dbReference type="ARBA" id="ARBA00013014"/>
    </source>
</evidence>
<dbReference type="InterPro" id="IPR008927">
    <property type="entry name" value="6-PGluconate_DH-like_C_sf"/>
</dbReference>
<dbReference type="InterPro" id="IPR050838">
    <property type="entry name" value="Ketopantoate_reductase"/>
</dbReference>
<dbReference type="InterPro" id="IPR003710">
    <property type="entry name" value="ApbA"/>
</dbReference>
<dbReference type="Gene3D" id="1.10.1040.10">
    <property type="entry name" value="N-(1-d-carboxylethyl)-l-norvaline Dehydrogenase, domain 2"/>
    <property type="match status" value="1"/>
</dbReference>
<dbReference type="InterPro" id="IPR013752">
    <property type="entry name" value="KPA_reductase"/>
</dbReference>
<reference evidence="8" key="1">
    <citation type="journal article" date="2021" name="IMA Fungus">
        <title>Genomic characterization of three marine fungi, including Emericellopsis atlantica sp. nov. with signatures of a generalist lifestyle and marine biomass degradation.</title>
        <authorList>
            <person name="Hagestad O.C."/>
            <person name="Hou L."/>
            <person name="Andersen J.H."/>
            <person name="Hansen E.H."/>
            <person name="Altermark B."/>
            <person name="Li C."/>
            <person name="Kuhnert E."/>
            <person name="Cox R.J."/>
            <person name="Crous P.W."/>
            <person name="Spatafora J.W."/>
            <person name="Lail K."/>
            <person name="Amirebrahimi M."/>
            <person name="Lipzen A."/>
            <person name="Pangilinan J."/>
            <person name="Andreopoulos W."/>
            <person name="Hayes R.D."/>
            <person name="Ng V."/>
            <person name="Grigoriev I.V."/>
            <person name="Jackson S.A."/>
            <person name="Sutton T.D.S."/>
            <person name="Dobson A.D.W."/>
            <person name="Rama T."/>
        </authorList>
    </citation>
    <scope>NUCLEOTIDE SEQUENCE</scope>
    <source>
        <strain evidence="8">TRa018bII</strain>
    </source>
</reference>
<comment type="caution">
    <text evidence="8">The sequence shown here is derived from an EMBL/GenBank/DDBJ whole genome shotgun (WGS) entry which is preliminary data.</text>
</comment>
<evidence type="ECO:0000256" key="5">
    <source>
        <dbReference type="ARBA" id="ARBA00032024"/>
    </source>
</evidence>
<dbReference type="NCBIfam" id="TIGR00745">
    <property type="entry name" value="apbA_panE"/>
    <property type="match status" value="1"/>
</dbReference>
<evidence type="ECO:0000256" key="3">
    <source>
        <dbReference type="ARBA" id="ARBA00022857"/>
    </source>
</evidence>
<dbReference type="Proteomes" id="UP000824998">
    <property type="component" value="Unassembled WGS sequence"/>
</dbReference>
<evidence type="ECO:0000313" key="9">
    <source>
        <dbReference type="Proteomes" id="UP000824998"/>
    </source>
</evidence>
<evidence type="ECO:0000313" key="8">
    <source>
        <dbReference type="EMBL" id="KAG9232350.1"/>
    </source>
</evidence>
<dbReference type="GO" id="GO:0050661">
    <property type="term" value="F:NADP binding"/>
    <property type="evidence" value="ECO:0007669"/>
    <property type="project" value="TreeGrafter"/>
</dbReference>
<keyword evidence="3" id="KW-0521">NADP</keyword>
<dbReference type="GO" id="GO:0005739">
    <property type="term" value="C:mitochondrion"/>
    <property type="evidence" value="ECO:0007669"/>
    <property type="project" value="TreeGrafter"/>
</dbReference>
<dbReference type="InterPro" id="IPR036291">
    <property type="entry name" value="NAD(P)-bd_dom_sf"/>
</dbReference>
<name>A0A9P8C3Q9_9HELO</name>
<evidence type="ECO:0000256" key="1">
    <source>
        <dbReference type="ARBA" id="ARBA00007870"/>
    </source>
</evidence>
<keyword evidence="4" id="KW-0560">Oxidoreductase</keyword>
<proteinExistence type="inferred from homology"/>
<dbReference type="GO" id="GO:0015940">
    <property type="term" value="P:pantothenate biosynthetic process"/>
    <property type="evidence" value="ECO:0007669"/>
    <property type="project" value="InterPro"/>
</dbReference>
<dbReference type="SUPFAM" id="SSF48179">
    <property type="entry name" value="6-phosphogluconate dehydrogenase C-terminal domain-like"/>
    <property type="match status" value="1"/>
</dbReference>
<dbReference type="InterPro" id="IPR013332">
    <property type="entry name" value="KPR_N"/>
</dbReference>
<dbReference type="EC" id="1.1.1.169" evidence="2"/>
<feature type="domain" description="Ketopantoate reductase C-terminal" evidence="7">
    <location>
        <begin position="205"/>
        <end position="342"/>
    </location>
</feature>
<accession>A0A9P8C3Q9</accession>
<comment type="similarity">
    <text evidence="1">Belongs to the ketopantoate reductase family.</text>
</comment>
<feature type="domain" description="Ketopantoate reductase N-terminal" evidence="6">
    <location>
        <begin position="11"/>
        <end position="171"/>
    </location>
</feature>
<keyword evidence="9" id="KW-1185">Reference proteome</keyword>
<dbReference type="EMBL" id="MU251553">
    <property type="protein sequence ID" value="KAG9232350.1"/>
    <property type="molecule type" value="Genomic_DNA"/>
</dbReference>
<dbReference type="AlphaFoldDB" id="A0A9P8C3Q9"/>
<evidence type="ECO:0000256" key="4">
    <source>
        <dbReference type="ARBA" id="ARBA00023002"/>
    </source>
</evidence>
<evidence type="ECO:0000259" key="7">
    <source>
        <dbReference type="Pfam" id="PF08546"/>
    </source>
</evidence>
<dbReference type="GO" id="GO:0008677">
    <property type="term" value="F:2-dehydropantoate 2-reductase activity"/>
    <property type="evidence" value="ECO:0007669"/>
    <property type="project" value="UniProtKB-EC"/>
</dbReference>
<dbReference type="Pfam" id="PF08546">
    <property type="entry name" value="ApbA_C"/>
    <property type="match status" value="1"/>
</dbReference>
<evidence type="ECO:0000259" key="6">
    <source>
        <dbReference type="Pfam" id="PF02558"/>
    </source>
</evidence>
<dbReference type="InterPro" id="IPR013328">
    <property type="entry name" value="6PGD_dom2"/>
</dbReference>
<dbReference type="PANTHER" id="PTHR43765:SF2">
    <property type="entry name" value="2-DEHYDROPANTOATE 2-REDUCTASE"/>
    <property type="match status" value="1"/>
</dbReference>